<evidence type="ECO:0000256" key="1">
    <source>
        <dbReference type="ARBA" id="ARBA00004120"/>
    </source>
</evidence>
<evidence type="ECO:0000313" key="9">
    <source>
        <dbReference type="Proteomes" id="UP000077115"/>
    </source>
</evidence>
<proteinExistence type="inferred from homology"/>
<organism evidence="8 9">
    <name type="scientific">Batrachochytrium dendrobatidis (strain JEL423)</name>
    <dbReference type="NCBI Taxonomy" id="403673"/>
    <lineage>
        <taxon>Eukaryota</taxon>
        <taxon>Fungi</taxon>
        <taxon>Fungi incertae sedis</taxon>
        <taxon>Chytridiomycota</taxon>
        <taxon>Chytridiomycota incertae sedis</taxon>
        <taxon>Chytridiomycetes</taxon>
        <taxon>Rhizophydiales</taxon>
        <taxon>Rhizophydiales incertae sedis</taxon>
        <taxon>Batrachochytrium</taxon>
    </lineage>
</organism>
<gene>
    <name evidence="8" type="ORF">BDEG_23013</name>
</gene>
<dbReference type="EMBL" id="DS022302">
    <property type="protein sequence ID" value="OAJ39143.1"/>
    <property type="molecule type" value="Genomic_DNA"/>
</dbReference>
<reference evidence="8 9" key="1">
    <citation type="submission" date="2006-10" db="EMBL/GenBank/DDBJ databases">
        <title>The Genome Sequence of Batrachochytrium dendrobatidis JEL423.</title>
        <authorList>
            <consortium name="The Broad Institute Genome Sequencing Platform"/>
            <person name="Birren B."/>
            <person name="Lander E."/>
            <person name="Galagan J."/>
            <person name="Cuomo C."/>
            <person name="Devon K."/>
            <person name="Jaffe D."/>
            <person name="Butler J."/>
            <person name="Alvarez P."/>
            <person name="Gnerre S."/>
            <person name="Grabherr M."/>
            <person name="Kleber M."/>
            <person name="Mauceli E."/>
            <person name="Brockman W."/>
            <person name="Young S."/>
            <person name="LaButti K."/>
            <person name="Sykes S."/>
            <person name="DeCaprio D."/>
            <person name="Crawford M."/>
            <person name="Koehrsen M."/>
            <person name="Engels R."/>
            <person name="Montgomery P."/>
            <person name="Pearson M."/>
            <person name="Howarth C."/>
            <person name="Larson L."/>
            <person name="White J."/>
            <person name="O'Leary S."/>
            <person name="Kodira C."/>
            <person name="Zeng Q."/>
            <person name="Yandava C."/>
            <person name="Alvarado L."/>
            <person name="Longcore J."/>
            <person name="James T."/>
        </authorList>
    </citation>
    <scope>NUCLEOTIDE SEQUENCE [LARGE SCALE GENOMIC DNA]</scope>
    <source>
        <strain evidence="8 9">JEL423</strain>
    </source>
</reference>
<keyword evidence="2" id="KW-0963">Cytoplasm</keyword>
<reference evidence="8 9" key="2">
    <citation type="submission" date="2016-05" db="EMBL/GenBank/DDBJ databases">
        <title>Lineage-specific infection strategies underlie the spectrum of fungal disease in amphibians.</title>
        <authorList>
            <person name="Cuomo C.A."/>
            <person name="Farrer R.A."/>
            <person name="James T."/>
            <person name="Longcore J."/>
            <person name="Birren B."/>
        </authorList>
    </citation>
    <scope>NUCLEOTIDE SEQUENCE [LARGE SCALE GENOMIC DNA]</scope>
    <source>
        <strain evidence="8 9">JEL423</strain>
    </source>
</reference>
<evidence type="ECO:0000256" key="7">
    <source>
        <dbReference type="ARBA" id="ARBA00039274"/>
    </source>
</evidence>
<name>A0A177WGE5_BATDL</name>
<dbReference type="VEuPathDB" id="FungiDB:BDEG_23013"/>
<accession>A0A177WGE5</accession>
<comment type="similarity">
    <text evidence="6">Belongs to the B9D family.</text>
</comment>
<dbReference type="GO" id="GO:0060271">
    <property type="term" value="P:cilium assembly"/>
    <property type="evidence" value="ECO:0007669"/>
    <property type="project" value="TreeGrafter"/>
</dbReference>
<dbReference type="GO" id="GO:0036038">
    <property type="term" value="C:MKS complex"/>
    <property type="evidence" value="ECO:0007669"/>
    <property type="project" value="TreeGrafter"/>
</dbReference>
<dbReference type="Pfam" id="PF07162">
    <property type="entry name" value="B9-C2"/>
    <property type="match status" value="1"/>
</dbReference>
<evidence type="ECO:0000256" key="2">
    <source>
        <dbReference type="ARBA" id="ARBA00022490"/>
    </source>
</evidence>
<dbReference type="InterPro" id="IPR010796">
    <property type="entry name" value="C2_B9-type_dom"/>
</dbReference>
<evidence type="ECO:0000256" key="3">
    <source>
        <dbReference type="ARBA" id="ARBA00022794"/>
    </source>
</evidence>
<comment type="subcellular location">
    <subcellularLocation>
        <location evidence="1">Cytoplasm</location>
        <location evidence="1">Cytoskeleton</location>
        <location evidence="1">Cilium basal body</location>
    </subcellularLocation>
</comment>
<evidence type="ECO:0000313" key="8">
    <source>
        <dbReference type="EMBL" id="OAJ39143.1"/>
    </source>
</evidence>
<dbReference type="OrthoDB" id="431939at2759"/>
<dbReference type="PANTHER" id="PTHR12968">
    <property type="entry name" value="B9 DOMAIN-CONTAINING"/>
    <property type="match status" value="1"/>
</dbReference>
<keyword evidence="4" id="KW-0206">Cytoskeleton</keyword>
<dbReference type="PANTHER" id="PTHR12968:SF1">
    <property type="entry name" value="B9 DOMAIN-CONTAINING PROTEIN 1"/>
    <property type="match status" value="1"/>
</dbReference>
<evidence type="ECO:0000256" key="6">
    <source>
        <dbReference type="ARBA" id="ARBA00038411"/>
    </source>
</evidence>
<keyword evidence="3" id="KW-0970">Cilium biogenesis/degradation</keyword>
<sequence length="199" mass="22331">MTITAPTFFVLVCSGQIESAHFPEYDNLYCKFSFLFGQDWSILSGLEEGISQFAKGRQATTVTDLGHPIKPCVWNFPVDITFKATNPYGWPQLLVTVYGLDTFGRDVIRGYGAVRIPTTSGQHTLYVSMFVPIATSPFNQFYSWIQGRPPEFLDPKFAAKSNGREITRVRSQGTVKVQLNVLTKDLESLGYIVDCPRAR</sequence>
<dbReference type="AlphaFoldDB" id="A0A177WGE5"/>
<keyword evidence="5" id="KW-0966">Cell projection</keyword>
<dbReference type="STRING" id="403673.A0A177WGE5"/>
<dbReference type="Proteomes" id="UP000077115">
    <property type="component" value="Unassembled WGS sequence"/>
</dbReference>
<evidence type="ECO:0000256" key="5">
    <source>
        <dbReference type="ARBA" id="ARBA00023273"/>
    </source>
</evidence>
<protein>
    <recommendedName>
        <fullName evidence="7">B9 domain-containing protein 1</fullName>
    </recommendedName>
</protein>
<evidence type="ECO:0000256" key="4">
    <source>
        <dbReference type="ARBA" id="ARBA00023212"/>
    </source>
</evidence>
<dbReference type="PROSITE" id="PS51381">
    <property type="entry name" value="C2_B9"/>
    <property type="match status" value="1"/>
</dbReference>